<accession>A0A9N7TWE8</accession>
<gene>
    <name evidence="1" type="ORF">PLEPLA_LOCUS7532</name>
</gene>
<proteinExistence type="predicted"/>
<name>A0A9N7TWE8_PLEPL</name>
<dbReference type="Proteomes" id="UP001153269">
    <property type="component" value="Unassembled WGS sequence"/>
</dbReference>
<sequence>MERVWEERLRSLVPVSGCCGRQQANKRRKWRIQRVQSRLHASLCGFPLCTGIFWCSFIDAAVMNDKSQTAMDFSRREKLEHERSVWKTQRSPSSTRGTLWFVSCDRELLTARGTAVLFGGHWPVR</sequence>
<evidence type="ECO:0000313" key="2">
    <source>
        <dbReference type="Proteomes" id="UP001153269"/>
    </source>
</evidence>
<dbReference type="AlphaFoldDB" id="A0A9N7TWE8"/>
<organism evidence="1 2">
    <name type="scientific">Pleuronectes platessa</name>
    <name type="common">European plaice</name>
    <dbReference type="NCBI Taxonomy" id="8262"/>
    <lineage>
        <taxon>Eukaryota</taxon>
        <taxon>Metazoa</taxon>
        <taxon>Chordata</taxon>
        <taxon>Craniata</taxon>
        <taxon>Vertebrata</taxon>
        <taxon>Euteleostomi</taxon>
        <taxon>Actinopterygii</taxon>
        <taxon>Neopterygii</taxon>
        <taxon>Teleostei</taxon>
        <taxon>Neoteleostei</taxon>
        <taxon>Acanthomorphata</taxon>
        <taxon>Carangaria</taxon>
        <taxon>Pleuronectiformes</taxon>
        <taxon>Pleuronectoidei</taxon>
        <taxon>Pleuronectidae</taxon>
        <taxon>Pleuronectes</taxon>
    </lineage>
</organism>
<evidence type="ECO:0000313" key="1">
    <source>
        <dbReference type="EMBL" id="CAB1419681.1"/>
    </source>
</evidence>
<keyword evidence="2" id="KW-1185">Reference proteome</keyword>
<reference evidence="1" key="1">
    <citation type="submission" date="2020-03" db="EMBL/GenBank/DDBJ databases">
        <authorList>
            <person name="Weist P."/>
        </authorList>
    </citation>
    <scope>NUCLEOTIDE SEQUENCE</scope>
</reference>
<protein>
    <submittedName>
        <fullName evidence="1">Uncharacterized protein</fullName>
    </submittedName>
</protein>
<comment type="caution">
    <text evidence="1">The sequence shown here is derived from an EMBL/GenBank/DDBJ whole genome shotgun (WGS) entry which is preliminary data.</text>
</comment>
<dbReference type="EMBL" id="CADEAL010000403">
    <property type="protein sequence ID" value="CAB1419681.1"/>
    <property type="molecule type" value="Genomic_DNA"/>
</dbReference>